<sequence>MLFSWLRTRRRRKLLAEPFPLRWERFLAENVAHFPRLAPAEQARLRDAVRVLVAEKQWEGGPGLFVTEEMKVTIAAQAALLLLGDDHDYFAQVDSVVVFPTAFRNPVREDDWDDELLAEGERDGETGHRGPVILSWDNVLAEARDPGCGYNLVLHEFAHQLDLLDGELNGTPDLPDRETQTRWKYVMTVAFRDHRRAVDRFEKGGEEPFFSDQAAETEDEFFADATEAFYCQPHGFRAEFPAVYELFAAYYKVDPARWFPEPS</sequence>
<dbReference type="AlphaFoldDB" id="A0A517XPD4"/>
<name>A0A517XPD4_9BACT</name>
<keyword evidence="2" id="KW-1185">Reference proteome</keyword>
<dbReference type="EMBL" id="CP036273">
    <property type="protein sequence ID" value="QDU19365.1"/>
    <property type="molecule type" value="Genomic_DNA"/>
</dbReference>
<dbReference type="KEGG" id="uli:ETAA1_12720"/>
<dbReference type="Proteomes" id="UP000319576">
    <property type="component" value="Chromosome"/>
</dbReference>
<dbReference type="Gene3D" id="1.10.472.150">
    <property type="entry name" value="Glucose-regulated metallo-peptidase M90, N-terminal domain"/>
    <property type="match status" value="1"/>
</dbReference>
<dbReference type="GO" id="GO:0005829">
    <property type="term" value="C:cytosol"/>
    <property type="evidence" value="ECO:0007669"/>
    <property type="project" value="TreeGrafter"/>
</dbReference>
<proteinExistence type="predicted"/>
<evidence type="ECO:0000313" key="1">
    <source>
        <dbReference type="EMBL" id="QDU19365.1"/>
    </source>
</evidence>
<dbReference type="Pfam" id="PF06167">
    <property type="entry name" value="Peptidase_M90"/>
    <property type="match status" value="1"/>
</dbReference>
<dbReference type="GO" id="GO:0004177">
    <property type="term" value="F:aminopeptidase activity"/>
    <property type="evidence" value="ECO:0007669"/>
    <property type="project" value="TreeGrafter"/>
</dbReference>
<gene>
    <name evidence="1" type="primary">mtfA_1</name>
    <name evidence="1" type="ORF">ETAA1_12720</name>
</gene>
<dbReference type="InterPro" id="IPR024079">
    <property type="entry name" value="MetalloPept_cat_dom_sf"/>
</dbReference>
<dbReference type="CDD" id="cd20169">
    <property type="entry name" value="Peptidase_M90_mtfA"/>
    <property type="match status" value="1"/>
</dbReference>
<dbReference type="OrthoDB" id="9786424at2"/>
<dbReference type="InterPro" id="IPR042252">
    <property type="entry name" value="MtfA_N"/>
</dbReference>
<organism evidence="1 2">
    <name type="scientific">Urbifossiella limnaea</name>
    <dbReference type="NCBI Taxonomy" id="2528023"/>
    <lineage>
        <taxon>Bacteria</taxon>
        <taxon>Pseudomonadati</taxon>
        <taxon>Planctomycetota</taxon>
        <taxon>Planctomycetia</taxon>
        <taxon>Gemmatales</taxon>
        <taxon>Gemmataceae</taxon>
        <taxon>Urbifossiella</taxon>
    </lineage>
</organism>
<accession>A0A517XPD4</accession>
<dbReference type="PANTHER" id="PTHR30164:SF2">
    <property type="entry name" value="PROTEIN MTFA"/>
    <property type="match status" value="1"/>
</dbReference>
<dbReference type="RefSeq" id="WP_145235310.1">
    <property type="nucleotide sequence ID" value="NZ_CP036273.1"/>
</dbReference>
<dbReference type="Gene3D" id="3.40.390.10">
    <property type="entry name" value="Collagenase (Catalytic Domain)"/>
    <property type="match status" value="1"/>
</dbReference>
<dbReference type="PANTHER" id="PTHR30164">
    <property type="entry name" value="MTFA PEPTIDASE"/>
    <property type="match status" value="1"/>
</dbReference>
<evidence type="ECO:0000313" key="2">
    <source>
        <dbReference type="Proteomes" id="UP000319576"/>
    </source>
</evidence>
<protein>
    <submittedName>
        <fullName evidence="1">Protein MtfA</fullName>
    </submittedName>
</protein>
<reference evidence="1 2" key="1">
    <citation type="submission" date="2019-02" db="EMBL/GenBank/DDBJ databases">
        <title>Deep-cultivation of Planctomycetes and their phenomic and genomic characterization uncovers novel biology.</title>
        <authorList>
            <person name="Wiegand S."/>
            <person name="Jogler M."/>
            <person name="Boedeker C."/>
            <person name="Pinto D."/>
            <person name="Vollmers J."/>
            <person name="Rivas-Marin E."/>
            <person name="Kohn T."/>
            <person name="Peeters S.H."/>
            <person name="Heuer A."/>
            <person name="Rast P."/>
            <person name="Oberbeckmann S."/>
            <person name="Bunk B."/>
            <person name="Jeske O."/>
            <person name="Meyerdierks A."/>
            <person name="Storesund J.E."/>
            <person name="Kallscheuer N."/>
            <person name="Luecker S."/>
            <person name="Lage O.M."/>
            <person name="Pohl T."/>
            <person name="Merkel B.J."/>
            <person name="Hornburger P."/>
            <person name="Mueller R.-W."/>
            <person name="Bruemmer F."/>
            <person name="Labrenz M."/>
            <person name="Spormann A.M."/>
            <person name="Op den Camp H."/>
            <person name="Overmann J."/>
            <person name="Amann R."/>
            <person name="Jetten M.S.M."/>
            <person name="Mascher T."/>
            <person name="Medema M.H."/>
            <person name="Devos D.P."/>
            <person name="Kaster A.-K."/>
            <person name="Ovreas L."/>
            <person name="Rohde M."/>
            <person name="Galperin M.Y."/>
            <person name="Jogler C."/>
        </authorList>
    </citation>
    <scope>NUCLEOTIDE SEQUENCE [LARGE SCALE GENOMIC DNA]</scope>
    <source>
        <strain evidence="1 2">ETA_A1</strain>
    </source>
</reference>
<dbReference type="GO" id="GO:0008237">
    <property type="term" value="F:metallopeptidase activity"/>
    <property type="evidence" value="ECO:0007669"/>
    <property type="project" value="InterPro"/>
</dbReference>
<dbReference type="InterPro" id="IPR010384">
    <property type="entry name" value="MtfA_fam"/>
</dbReference>
<dbReference type="SUPFAM" id="SSF55486">
    <property type="entry name" value="Metalloproteases ('zincins'), catalytic domain"/>
    <property type="match status" value="1"/>
</dbReference>